<evidence type="ECO:0000259" key="9">
    <source>
        <dbReference type="PROSITE" id="PS50072"/>
    </source>
</evidence>
<evidence type="ECO:0000313" key="11">
    <source>
        <dbReference type="Proteomes" id="UP000307657"/>
    </source>
</evidence>
<dbReference type="OrthoDB" id="9807797at2"/>
<evidence type="ECO:0000256" key="4">
    <source>
        <dbReference type="ARBA" id="ARBA00023110"/>
    </source>
</evidence>
<evidence type="ECO:0000313" key="10">
    <source>
        <dbReference type="EMBL" id="TJY36545.1"/>
    </source>
</evidence>
<dbReference type="InterPro" id="IPR020892">
    <property type="entry name" value="Cyclophilin-type_PPIase_CS"/>
</dbReference>
<dbReference type="Proteomes" id="UP000307657">
    <property type="component" value="Unassembled WGS sequence"/>
</dbReference>
<dbReference type="InterPro" id="IPR046357">
    <property type="entry name" value="PPIase_dom_sf"/>
</dbReference>
<dbReference type="PROSITE" id="PS50059">
    <property type="entry name" value="FKBP_PPIASE"/>
    <property type="match status" value="1"/>
</dbReference>
<dbReference type="InterPro" id="IPR029000">
    <property type="entry name" value="Cyclophilin-like_dom_sf"/>
</dbReference>
<dbReference type="Pfam" id="PF00160">
    <property type="entry name" value="Pro_isomerase"/>
    <property type="match status" value="1"/>
</dbReference>
<comment type="caution">
    <text evidence="10">The sequence shown here is derived from an EMBL/GenBank/DDBJ whole genome shotgun (WGS) entry which is preliminary data.</text>
</comment>
<comment type="similarity">
    <text evidence="2">Belongs to the cyclophilin-type PPIase family.</text>
</comment>
<dbReference type="PANTHER" id="PTHR45625:SF4">
    <property type="entry name" value="PEPTIDYLPROLYL ISOMERASE DOMAIN AND WD REPEAT-CONTAINING PROTEIN 1"/>
    <property type="match status" value="1"/>
</dbReference>
<evidence type="ECO:0000256" key="7">
    <source>
        <dbReference type="SAM" id="Coils"/>
    </source>
</evidence>
<dbReference type="PROSITE" id="PS50072">
    <property type="entry name" value="CSA_PPIASE_2"/>
    <property type="match status" value="1"/>
</dbReference>
<organism evidence="10 11">
    <name type="scientific">Pontimicrobium aquaticum</name>
    <dbReference type="NCBI Taxonomy" id="2565367"/>
    <lineage>
        <taxon>Bacteria</taxon>
        <taxon>Pseudomonadati</taxon>
        <taxon>Bacteroidota</taxon>
        <taxon>Flavobacteriia</taxon>
        <taxon>Flavobacteriales</taxon>
        <taxon>Flavobacteriaceae</taxon>
        <taxon>Pontimicrobium</taxon>
    </lineage>
</organism>
<dbReference type="GO" id="GO:0003755">
    <property type="term" value="F:peptidyl-prolyl cis-trans isomerase activity"/>
    <property type="evidence" value="ECO:0007669"/>
    <property type="project" value="UniProtKB-KW"/>
</dbReference>
<dbReference type="PRINTS" id="PR00153">
    <property type="entry name" value="CSAPPISMRASE"/>
</dbReference>
<dbReference type="PROSITE" id="PS00170">
    <property type="entry name" value="CSA_PPIASE_1"/>
    <property type="match status" value="1"/>
</dbReference>
<dbReference type="Gene3D" id="3.10.50.40">
    <property type="match status" value="1"/>
</dbReference>
<keyword evidence="4 6" id="KW-0697">Rotamase</keyword>
<dbReference type="AlphaFoldDB" id="A0A4U0EX63"/>
<dbReference type="InterPro" id="IPR001179">
    <property type="entry name" value="PPIase_FKBP_dom"/>
</dbReference>
<protein>
    <recommendedName>
        <fullName evidence="3 6">peptidylprolyl isomerase</fullName>
        <ecNumber evidence="3 6">5.2.1.8</ecNumber>
    </recommendedName>
</protein>
<comment type="catalytic activity">
    <reaction evidence="1 6">
        <text>[protein]-peptidylproline (omega=180) = [protein]-peptidylproline (omega=0)</text>
        <dbReference type="Rhea" id="RHEA:16237"/>
        <dbReference type="Rhea" id="RHEA-COMP:10747"/>
        <dbReference type="Rhea" id="RHEA-COMP:10748"/>
        <dbReference type="ChEBI" id="CHEBI:83833"/>
        <dbReference type="ChEBI" id="CHEBI:83834"/>
        <dbReference type="EC" id="5.2.1.8"/>
    </reaction>
</comment>
<gene>
    <name evidence="10" type="ORF">E5167_06325</name>
</gene>
<dbReference type="GO" id="GO:0006457">
    <property type="term" value="P:protein folding"/>
    <property type="evidence" value="ECO:0007669"/>
    <property type="project" value="InterPro"/>
</dbReference>
<proteinExistence type="inferred from homology"/>
<feature type="domain" description="PPIase FKBP-type" evidence="8">
    <location>
        <begin position="277"/>
        <end position="382"/>
    </location>
</feature>
<evidence type="ECO:0000256" key="1">
    <source>
        <dbReference type="ARBA" id="ARBA00000971"/>
    </source>
</evidence>
<evidence type="ECO:0000256" key="6">
    <source>
        <dbReference type="PROSITE-ProRule" id="PRU00277"/>
    </source>
</evidence>
<accession>A0A4U0EX63</accession>
<evidence type="ECO:0000256" key="3">
    <source>
        <dbReference type="ARBA" id="ARBA00013194"/>
    </source>
</evidence>
<dbReference type="PANTHER" id="PTHR45625">
    <property type="entry name" value="PEPTIDYL-PROLYL CIS-TRANS ISOMERASE-RELATED"/>
    <property type="match status" value="1"/>
</dbReference>
<sequence length="383" mass="42712">MKIILLALFTTVLSCDEKYPDLGDGLFAEIVTNKGTMVAKLHYKKTPVTVANFVALAEGNHPMVDSVYKGKKFYNGLIFHRVMNDFMIQGGDPLGTGRGNPGYRFGDEFDDTLKHDKPGILSMANSGPGTNGSQFFITEKPTPWLDNIHTVFGELALGLEIQDTISNVQVEAGNKPAEDVVIEEINIVRQGFEARKYDAVKTWETELPLLEEKAKEKKIAALKKAEEERKKAEEMAQNAANEFLPTINDYKAKTKALPSGLMMYTIKEGNGEKPKQGQKAKVWYEGYFTDGKLLDTNRKEIAEKHGQYNQMREQQQGYAPMPTQIGPDAQMIAGFNEGLANMKVGDKVFLYIPSHLAWGENGRPPVKPNTDVVFIVEMVEIVK</sequence>
<keyword evidence="7" id="KW-0175">Coiled coil</keyword>
<dbReference type="InterPro" id="IPR044666">
    <property type="entry name" value="Cyclophilin_A-like"/>
</dbReference>
<reference evidence="10 11" key="1">
    <citation type="submission" date="2019-04" db="EMBL/GenBank/DDBJ databases">
        <title>Lacinutrix sp. nov., isolated from marine water.</title>
        <authorList>
            <person name="Kim W."/>
        </authorList>
    </citation>
    <scope>NUCLEOTIDE SEQUENCE [LARGE SCALE GENOMIC DNA]</scope>
    <source>
        <strain evidence="10 11">CAU 1491</strain>
    </source>
</reference>
<dbReference type="SUPFAM" id="SSF50891">
    <property type="entry name" value="Cyclophilin-like"/>
    <property type="match status" value="1"/>
</dbReference>
<evidence type="ECO:0000259" key="8">
    <source>
        <dbReference type="PROSITE" id="PS50059"/>
    </source>
</evidence>
<dbReference type="Pfam" id="PF00254">
    <property type="entry name" value="FKBP_C"/>
    <property type="match status" value="1"/>
</dbReference>
<feature type="domain" description="PPIase cyclophilin-type" evidence="9">
    <location>
        <begin position="35"/>
        <end position="187"/>
    </location>
</feature>
<dbReference type="SUPFAM" id="SSF54534">
    <property type="entry name" value="FKBP-like"/>
    <property type="match status" value="1"/>
</dbReference>
<dbReference type="PROSITE" id="PS51257">
    <property type="entry name" value="PROKAR_LIPOPROTEIN"/>
    <property type="match status" value="1"/>
</dbReference>
<name>A0A4U0EX63_9FLAO</name>
<dbReference type="EMBL" id="SUPL01000003">
    <property type="protein sequence ID" value="TJY36545.1"/>
    <property type="molecule type" value="Genomic_DNA"/>
</dbReference>
<evidence type="ECO:0000256" key="2">
    <source>
        <dbReference type="ARBA" id="ARBA00007365"/>
    </source>
</evidence>
<feature type="coiled-coil region" evidence="7">
    <location>
        <begin position="210"/>
        <end position="242"/>
    </location>
</feature>
<keyword evidence="11" id="KW-1185">Reference proteome</keyword>
<dbReference type="EC" id="5.2.1.8" evidence="3 6"/>
<dbReference type="InterPro" id="IPR002130">
    <property type="entry name" value="Cyclophilin-type_PPIase_dom"/>
</dbReference>
<dbReference type="CDD" id="cd00317">
    <property type="entry name" value="cyclophilin"/>
    <property type="match status" value="1"/>
</dbReference>
<evidence type="ECO:0000256" key="5">
    <source>
        <dbReference type="ARBA" id="ARBA00023235"/>
    </source>
</evidence>
<dbReference type="Gene3D" id="2.40.100.10">
    <property type="entry name" value="Cyclophilin-like"/>
    <property type="match status" value="1"/>
</dbReference>
<keyword evidence="5 6" id="KW-0413">Isomerase</keyword>